<proteinExistence type="predicted"/>
<dbReference type="InterPro" id="IPR015946">
    <property type="entry name" value="KH_dom-like_a/b"/>
</dbReference>
<dbReference type="PROSITE" id="PS51061">
    <property type="entry name" value="R3H"/>
    <property type="match status" value="1"/>
</dbReference>
<dbReference type="SMART" id="SM00393">
    <property type="entry name" value="R3H"/>
    <property type="match status" value="1"/>
</dbReference>
<dbReference type="PANTHER" id="PTHR35800">
    <property type="entry name" value="PROTEIN JAG"/>
    <property type="match status" value="1"/>
</dbReference>
<sequence length="150" mass="17388">MDEKYEVIKQVLLDILSKMDISAEIEQRFLEETVIFNLRTQDSAMLIGQYGANLNSLQYLARLLAFKRLGESVQFVVDVENYKKSREDFLRELARQAADRVRETKESLLLKPMASYERRVVHAEIGILADVVSESIGEEPERRVQIKPKQ</sequence>
<organism evidence="2 3">
    <name type="scientific">Candidatus Doudnabacteria bacterium RIFCSPHIGHO2_01_FULL_46_14</name>
    <dbReference type="NCBI Taxonomy" id="1817824"/>
    <lineage>
        <taxon>Bacteria</taxon>
        <taxon>Candidatus Doudnaibacteriota</taxon>
    </lineage>
</organism>
<dbReference type="Pfam" id="PF01424">
    <property type="entry name" value="R3H"/>
    <property type="match status" value="1"/>
</dbReference>
<dbReference type="STRING" id="1817824.A2751_02390"/>
<evidence type="ECO:0000259" key="1">
    <source>
        <dbReference type="PROSITE" id="PS51061"/>
    </source>
</evidence>
<dbReference type="Gene3D" id="3.30.300.20">
    <property type="match status" value="1"/>
</dbReference>
<dbReference type="PANTHER" id="PTHR35800:SF1">
    <property type="entry name" value="RNA-BINDING PROTEIN KHPB"/>
    <property type="match status" value="1"/>
</dbReference>
<dbReference type="InterPro" id="IPR038008">
    <property type="entry name" value="Jag_KH"/>
</dbReference>
<name>A0A1F5NKD8_9BACT</name>
<dbReference type="InterPro" id="IPR001374">
    <property type="entry name" value="R3H_dom"/>
</dbReference>
<dbReference type="CDD" id="cd02644">
    <property type="entry name" value="R3H_jag"/>
    <property type="match status" value="1"/>
</dbReference>
<comment type="caution">
    <text evidence="2">The sequence shown here is derived from an EMBL/GenBank/DDBJ whole genome shotgun (WGS) entry which is preliminary data.</text>
</comment>
<dbReference type="EMBL" id="MFEK01000016">
    <property type="protein sequence ID" value="OGE77870.1"/>
    <property type="molecule type" value="Genomic_DNA"/>
</dbReference>
<gene>
    <name evidence="2" type="ORF">A2751_02390</name>
</gene>
<dbReference type="CDD" id="cd02414">
    <property type="entry name" value="KH-II_Jag"/>
    <property type="match status" value="1"/>
</dbReference>
<dbReference type="SUPFAM" id="SSF82708">
    <property type="entry name" value="R3H domain"/>
    <property type="match status" value="1"/>
</dbReference>
<dbReference type="InterPro" id="IPR034079">
    <property type="entry name" value="R3H_KhpB"/>
</dbReference>
<dbReference type="GO" id="GO:0003723">
    <property type="term" value="F:RNA binding"/>
    <property type="evidence" value="ECO:0007669"/>
    <property type="project" value="InterPro"/>
</dbReference>
<dbReference type="Gene3D" id="3.30.1370.50">
    <property type="entry name" value="R3H-like domain"/>
    <property type="match status" value="1"/>
</dbReference>
<feature type="domain" description="R3H" evidence="1">
    <location>
        <begin position="84"/>
        <end position="150"/>
    </location>
</feature>
<evidence type="ECO:0000313" key="2">
    <source>
        <dbReference type="EMBL" id="OGE77870.1"/>
    </source>
</evidence>
<reference evidence="2 3" key="1">
    <citation type="journal article" date="2016" name="Nat. Commun.">
        <title>Thousands of microbial genomes shed light on interconnected biogeochemical processes in an aquifer system.</title>
        <authorList>
            <person name="Anantharaman K."/>
            <person name="Brown C.T."/>
            <person name="Hug L.A."/>
            <person name="Sharon I."/>
            <person name="Castelle C.J."/>
            <person name="Probst A.J."/>
            <person name="Thomas B.C."/>
            <person name="Singh A."/>
            <person name="Wilkins M.J."/>
            <person name="Karaoz U."/>
            <person name="Brodie E.L."/>
            <person name="Williams K.H."/>
            <person name="Hubbard S.S."/>
            <person name="Banfield J.F."/>
        </authorList>
    </citation>
    <scope>NUCLEOTIDE SEQUENCE [LARGE SCALE GENOMIC DNA]</scope>
</reference>
<accession>A0A1F5NKD8</accession>
<protein>
    <recommendedName>
        <fullName evidence="1">R3H domain-containing protein</fullName>
    </recommendedName>
</protein>
<dbReference type="AlphaFoldDB" id="A0A1F5NKD8"/>
<dbReference type="InterPro" id="IPR036867">
    <property type="entry name" value="R3H_dom_sf"/>
</dbReference>
<dbReference type="Proteomes" id="UP000176864">
    <property type="component" value="Unassembled WGS sequence"/>
</dbReference>
<dbReference type="InterPro" id="IPR039247">
    <property type="entry name" value="KhpB"/>
</dbReference>
<evidence type="ECO:0000313" key="3">
    <source>
        <dbReference type="Proteomes" id="UP000176864"/>
    </source>
</evidence>